<protein>
    <submittedName>
        <fullName evidence="2">Uncharacterized protein</fullName>
    </submittedName>
</protein>
<evidence type="ECO:0000313" key="5">
    <source>
        <dbReference type="Proteomes" id="UP001302367"/>
    </source>
</evidence>
<dbReference type="AlphaFoldDB" id="A0A2G5I1Q1"/>
<dbReference type="Proteomes" id="UP000230605">
    <property type="component" value="Chromosome 2"/>
</dbReference>
<evidence type="ECO:0000313" key="3">
    <source>
        <dbReference type="EMBL" id="WPA99163.1"/>
    </source>
</evidence>
<dbReference type="EMBL" id="CP134185">
    <property type="protein sequence ID" value="WPA99163.1"/>
    <property type="molecule type" value="Genomic_DNA"/>
</dbReference>
<reference evidence="2 4" key="1">
    <citation type="submission" date="2015-10" db="EMBL/GenBank/DDBJ databases">
        <title>The cercosporin biosynthetic gene cluster was horizontally transferred to several fungal lineages and shown to be expanded in Cercospora beticola based on microsynteny with recipient genomes.</title>
        <authorList>
            <person name="De Jonge R."/>
            <person name="Ebert M.K."/>
            <person name="Suttle J.C."/>
            <person name="Jurick Ii W.M."/>
            <person name="Secor G.A."/>
            <person name="Thomma B.P."/>
            <person name="Van De Peer Y."/>
            <person name="Bolton M.D."/>
        </authorList>
    </citation>
    <scope>NUCLEOTIDE SEQUENCE [LARGE SCALE GENOMIC DNA]</scope>
    <source>
        <strain evidence="2 4">09-40</strain>
    </source>
</reference>
<dbReference type="OrthoDB" id="4732505at2759"/>
<evidence type="ECO:0000313" key="2">
    <source>
        <dbReference type="EMBL" id="PIA98453.1"/>
    </source>
</evidence>
<evidence type="ECO:0000256" key="1">
    <source>
        <dbReference type="SAM" id="SignalP"/>
    </source>
</evidence>
<keyword evidence="5" id="KW-1185">Reference proteome</keyword>
<evidence type="ECO:0000313" key="4">
    <source>
        <dbReference type="Proteomes" id="UP000230605"/>
    </source>
</evidence>
<organism evidence="2 4">
    <name type="scientific">Cercospora beticola</name>
    <name type="common">Sugarbeet leaf spot fungus</name>
    <dbReference type="NCBI Taxonomy" id="122368"/>
    <lineage>
        <taxon>Eukaryota</taxon>
        <taxon>Fungi</taxon>
        <taxon>Dikarya</taxon>
        <taxon>Ascomycota</taxon>
        <taxon>Pezizomycotina</taxon>
        <taxon>Dothideomycetes</taxon>
        <taxon>Dothideomycetidae</taxon>
        <taxon>Mycosphaerellales</taxon>
        <taxon>Mycosphaerellaceae</taxon>
        <taxon>Cercospora</taxon>
    </lineage>
</organism>
<gene>
    <name evidence="2" type="ORF">CB0940_06525</name>
    <name evidence="3" type="ORF">RHO25_003779</name>
</gene>
<accession>A0A2G5I1Q1</accession>
<dbReference type="EMBL" id="LKMD01000102">
    <property type="protein sequence ID" value="PIA98453.1"/>
    <property type="molecule type" value="Genomic_DNA"/>
</dbReference>
<keyword evidence="1" id="KW-0732">Signal</keyword>
<dbReference type="Proteomes" id="UP001302367">
    <property type="component" value="Chromosome 2"/>
</dbReference>
<reference evidence="3 5" key="2">
    <citation type="submission" date="2023-09" db="EMBL/GenBank/DDBJ databases">
        <title>Complete-Gapless Cercospora beticola genome.</title>
        <authorList>
            <person name="Wyatt N.A."/>
            <person name="Spanner R.E."/>
            <person name="Bolton M.D."/>
        </authorList>
    </citation>
    <scope>NUCLEOTIDE SEQUENCE [LARGE SCALE GENOMIC DNA]</scope>
    <source>
        <strain evidence="3">Cb09-40</strain>
    </source>
</reference>
<feature type="chain" id="PRO_5013660279" evidence="1">
    <location>
        <begin position="18"/>
        <end position="205"/>
    </location>
</feature>
<feature type="signal peptide" evidence="1">
    <location>
        <begin position="1"/>
        <end position="17"/>
    </location>
</feature>
<proteinExistence type="predicted"/>
<sequence length="205" mass="22643">MLSHISIILLGVQWSYAQTVTGVTLSNYRRRDCSVAGGAEICYSKYPLPDCCGSTSTQYFVSGDCSGCTSTDIHFLFGPGAQGACSVARTGSNNGNCINAQNAKGHGWCRVCGTRVQQLVDEDASEEDWADPFNGISAQPEDEKVCSKPNVVTKDGLRFFRVHYDVPQEVTDMIYEWYDDEENTRFAVGTVPEEFLPYETTSPWE</sequence>
<name>A0A2G5I1Q1_CERBT</name>